<gene>
    <name evidence="1" type="ORF">BEMITA_LOCUS14306</name>
</gene>
<dbReference type="InterPro" id="IPR043047">
    <property type="entry name" value="Hri1_N_sf"/>
</dbReference>
<reference evidence="1" key="1">
    <citation type="submission" date="2021-12" db="EMBL/GenBank/DDBJ databases">
        <authorList>
            <person name="King R."/>
        </authorList>
    </citation>
    <scope>NUCLEOTIDE SEQUENCE</scope>
</reference>
<name>A0A9P0AQ06_BEMTA</name>
<proteinExistence type="predicted"/>
<keyword evidence="2" id="KW-1185">Reference proteome</keyword>
<protein>
    <submittedName>
        <fullName evidence="1">Uncharacterized protein</fullName>
    </submittedName>
</protein>
<dbReference type="EMBL" id="OU963870">
    <property type="protein sequence ID" value="CAH0396217.1"/>
    <property type="molecule type" value="Genomic_DNA"/>
</dbReference>
<sequence>MNNLKLKRLAANRWIQKSSLTQFHPKVCYSHISENPKSRLTASLHGSNIYKHPSNCSCAHSVFSNRFCMITAFSNCSQLHQLHTTSQYNMPPFISRRVYIQWHPSDMPPSAPSEPTSTLVLSDTSAPEGTGRFVDVRIHQHALTKPNNNILSAADIDWAIAGVCTSTPLNPEHQENKEVVYTRKASFLHEIDSRGSDYTDEGLMCPTTDGSGDELEHAVIFNPEEGVLMACEERWTDSDADLLPGRNRKECIIMRIRRTTDNAYKGQLLLLGTHMQAIVAGNSGELHLQRWEYKTNDVGRWELIASLGAKGIIPNPDHILAGGDLKVNGLVWEVIKKIEW</sequence>
<dbReference type="Proteomes" id="UP001152759">
    <property type="component" value="Chromosome 9"/>
</dbReference>
<evidence type="ECO:0000313" key="2">
    <source>
        <dbReference type="Proteomes" id="UP001152759"/>
    </source>
</evidence>
<dbReference type="Gene3D" id="2.40.128.320">
    <property type="entry name" value="Protein HRI1, N-terminal domain"/>
    <property type="match status" value="1"/>
</dbReference>
<dbReference type="InterPro" id="IPR031818">
    <property type="entry name" value="Hri1"/>
</dbReference>
<dbReference type="Pfam" id="PF16815">
    <property type="entry name" value="HRI1"/>
    <property type="match status" value="1"/>
</dbReference>
<organism evidence="1 2">
    <name type="scientific">Bemisia tabaci</name>
    <name type="common">Sweetpotato whitefly</name>
    <name type="synonym">Aleurodes tabaci</name>
    <dbReference type="NCBI Taxonomy" id="7038"/>
    <lineage>
        <taxon>Eukaryota</taxon>
        <taxon>Metazoa</taxon>
        <taxon>Ecdysozoa</taxon>
        <taxon>Arthropoda</taxon>
        <taxon>Hexapoda</taxon>
        <taxon>Insecta</taxon>
        <taxon>Pterygota</taxon>
        <taxon>Neoptera</taxon>
        <taxon>Paraneoptera</taxon>
        <taxon>Hemiptera</taxon>
        <taxon>Sternorrhyncha</taxon>
        <taxon>Aleyrodoidea</taxon>
        <taxon>Aleyrodidae</taxon>
        <taxon>Aleyrodinae</taxon>
        <taxon>Bemisia</taxon>
    </lineage>
</organism>
<accession>A0A9P0AQ06</accession>
<evidence type="ECO:0000313" key="1">
    <source>
        <dbReference type="EMBL" id="CAH0396217.1"/>
    </source>
</evidence>
<dbReference type="AlphaFoldDB" id="A0A9P0AQ06"/>